<gene>
    <name evidence="1" type="ORF">HPB50_006849</name>
</gene>
<name>A0ACB7SLS5_HYAAI</name>
<organism evidence="1 2">
    <name type="scientific">Hyalomma asiaticum</name>
    <name type="common">Tick</name>
    <dbReference type="NCBI Taxonomy" id="266040"/>
    <lineage>
        <taxon>Eukaryota</taxon>
        <taxon>Metazoa</taxon>
        <taxon>Ecdysozoa</taxon>
        <taxon>Arthropoda</taxon>
        <taxon>Chelicerata</taxon>
        <taxon>Arachnida</taxon>
        <taxon>Acari</taxon>
        <taxon>Parasitiformes</taxon>
        <taxon>Ixodida</taxon>
        <taxon>Ixodoidea</taxon>
        <taxon>Ixodidae</taxon>
        <taxon>Hyalomminae</taxon>
        <taxon>Hyalomma</taxon>
    </lineage>
</organism>
<keyword evidence="2" id="KW-1185">Reference proteome</keyword>
<evidence type="ECO:0000313" key="2">
    <source>
        <dbReference type="Proteomes" id="UP000821845"/>
    </source>
</evidence>
<accession>A0ACB7SLS5</accession>
<reference evidence="1" key="1">
    <citation type="submission" date="2020-05" db="EMBL/GenBank/DDBJ databases">
        <title>Large-scale comparative analyses of tick genomes elucidate their genetic diversity and vector capacities.</title>
        <authorList>
            <person name="Jia N."/>
            <person name="Wang J."/>
            <person name="Shi W."/>
            <person name="Du L."/>
            <person name="Sun Y."/>
            <person name="Zhan W."/>
            <person name="Jiang J."/>
            <person name="Wang Q."/>
            <person name="Zhang B."/>
            <person name="Ji P."/>
            <person name="Sakyi L.B."/>
            <person name="Cui X."/>
            <person name="Yuan T."/>
            <person name="Jiang B."/>
            <person name="Yang W."/>
            <person name="Lam T.T.-Y."/>
            <person name="Chang Q."/>
            <person name="Ding S."/>
            <person name="Wang X."/>
            <person name="Zhu J."/>
            <person name="Ruan X."/>
            <person name="Zhao L."/>
            <person name="Wei J."/>
            <person name="Que T."/>
            <person name="Du C."/>
            <person name="Cheng J."/>
            <person name="Dai P."/>
            <person name="Han X."/>
            <person name="Huang E."/>
            <person name="Gao Y."/>
            <person name="Liu J."/>
            <person name="Shao H."/>
            <person name="Ye R."/>
            <person name="Li L."/>
            <person name="Wei W."/>
            <person name="Wang X."/>
            <person name="Wang C."/>
            <person name="Yang T."/>
            <person name="Huo Q."/>
            <person name="Li W."/>
            <person name="Guo W."/>
            <person name="Chen H."/>
            <person name="Zhou L."/>
            <person name="Ni X."/>
            <person name="Tian J."/>
            <person name="Zhou Y."/>
            <person name="Sheng Y."/>
            <person name="Liu T."/>
            <person name="Pan Y."/>
            <person name="Xia L."/>
            <person name="Li J."/>
            <person name="Zhao F."/>
            <person name="Cao W."/>
        </authorList>
    </citation>
    <scope>NUCLEOTIDE SEQUENCE</scope>
    <source>
        <strain evidence="1">Hyas-2018</strain>
    </source>
</reference>
<proteinExistence type="predicted"/>
<evidence type="ECO:0000313" key="1">
    <source>
        <dbReference type="EMBL" id="KAH6935580.1"/>
    </source>
</evidence>
<dbReference type="EMBL" id="CM023483">
    <property type="protein sequence ID" value="KAH6935580.1"/>
    <property type="molecule type" value="Genomic_DNA"/>
</dbReference>
<dbReference type="Proteomes" id="UP000821845">
    <property type="component" value="Chromosome 3"/>
</dbReference>
<protein>
    <submittedName>
        <fullName evidence="1">Uncharacterized protein</fullName>
    </submittedName>
</protein>
<comment type="caution">
    <text evidence="1">The sequence shown here is derived from an EMBL/GenBank/DDBJ whole genome shotgun (WGS) entry which is preliminary data.</text>
</comment>
<sequence>MADIDQPDNRAPSGQGSSHAVASPRPENSVFSQDGDDALAGVKTRADETTVNLSNQGPPLPAPTINAQNNNTIGTSSRKIAEFQKNITNFLFDPMCKITNAHRPQIVTLLGDILQECAEMRATAAQETGKNEELKHIVSQFTTQALIPNLKYNLTRD</sequence>